<feature type="transmembrane region" description="Helical" evidence="1">
    <location>
        <begin position="85"/>
        <end position="101"/>
    </location>
</feature>
<organism evidence="2 3">
    <name type="scientific">Chimaeribacter coloradensis</name>
    <dbReference type="NCBI Taxonomy" id="2060068"/>
    <lineage>
        <taxon>Bacteria</taxon>
        <taxon>Pseudomonadati</taxon>
        <taxon>Pseudomonadota</taxon>
        <taxon>Gammaproteobacteria</taxon>
        <taxon>Enterobacterales</taxon>
        <taxon>Yersiniaceae</taxon>
        <taxon>Chimaeribacter</taxon>
    </lineage>
</organism>
<name>A0A2N5DUY1_9GAMM</name>
<dbReference type="EMBL" id="PJZH01000028">
    <property type="protein sequence ID" value="PLR30739.1"/>
    <property type="molecule type" value="Genomic_DNA"/>
</dbReference>
<feature type="transmembrane region" description="Helical" evidence="1">
    <location>
        <begin position="61"/>
        <end position="79"/>
    </location>
</feature>
<evidence type="ECO:0000256" key="1">
    <source>
        <dbReference type="SAM" id="Phobius"/>
    </source>
</evidence>
<protein>
    <recommendedName>
        <fullName evidence="4">Phage holin, lambda family</fullName>
    </recommendedName>
</protein>
<accession>A0A2N5DUY1</accession>
<feature type="transmembrane region" description="Helical" evidence="1">
    <location>
        <begin position="26"/>
        <end position="49"/>
    </location>
</feature>
<evidence type="ECO:0008006" key="4">
    <source>
        <dbReference type="Google" id="ProtNLM"/>
    </source>
</evidence>
<sequence length="126" mass="13565">MPPVHAGLEVLMLLPEPDWFSHLLQAGAWLANHPLGFFTGLSAFIVSCWSGLAEGRRGAQLLVGGLVCVLTTLAVVAAMRSSGLHASWMPIVGIFVGFVGADRIREAILSAWESRKIPPFIDSEKK</sequence>
<evidence type="ECO:0000313" key="2">
    <source>
        <dbReference type="EMBL" id="PLR30739.1"/>
    </source>
</evidence>
<keyword evidence="1" id="KW-0812">Transmembrane</keyword>
<keyword evidence="1" id="KW-0472">Membrane</keyword>
<dbReference type="Pfam" id="PF05106">
    <property type="entry name" value="Phage_holin_3_1"/>
    <property type="match status" value="1"/>
</dbReference>
<evidence type="ECO:0000313" key="3">
    <source>
        <dbReference type="Proteomes" id="UP000234503"/>
    </source>
</evidence>
<proteinExistence type="predicted"/>
<dbReference type="AlphaFoldDB" id="A0A2N5DUY1"/>
<comment type="caution">
    <text evidence="2">The sequence shown here is derived from an EMBL/GenBank/DDBJ whole genome shotgun (WGS) entry which is preliminary data.</text>
</comment>
<gene>
    <name evidence="2" type="ORF">CYR32_18110</name>
</gene>
<dbReference type="Proteomes" id="UP000234503">
    <property type="component" value="Unassembled WGS sequence"/>
</dbReference>
<reference evidence="2 3" key="1">
    <citation type="submission" date="2017-12" db="EMBL/GenBank/DDBJ databases">
        <title>Characterization of six clinical isolates of Enterochimera gen. nov., a novel genus of the Yersiniaciae family and the three species Enterochimera arupensis sp. nov., Enterochimera coloradensis sp. nov, and Enterochimera californica sp. nov.</title>
        <authorList>
            <person name="Rossi A."/>
            <person name="Fisher M."/>
        </authorList>
    </citation>
    <scope>NUCLEOTIDE SEQUENCE [LARGE SCALE GENOMIC DNA]</scope>
    <source>
        <strain evidence="3">2016-Iso4</strain>
    </source>
</reference>
<keyword evidence="3" id="KW-1185">Reference proteome</keyword>
<keyword evidence="1" id="KW-1133">Transmembrane helix</keyword>
<dbReference type="InterPro" id="IPR006481">
    <property type="entry name" value="Phage_lambda_GpS_holin"/>
</dbReference>